<evidence type="ECO:0000256" key="1">
    <source>
        <dbReference type="SAM" id="SignalP"/>
    </source>
</evidence>
<comment type="caution">
    <text evidence="4">The sequence shown here is derived from an EMBL/GenBank/DDBJ whole genome shotgun (WGS) entry which is preliminary data.</text>
</comment>
<dbReference type="Pfam" id="PF09423">
    <property type="entry name" value="PhoD"/>
    <property type="match status" value="1"/>
</dbReference>
<dbReference type="Proteomes" id="UP001371305">
    <property type="component" value="Unassembled WGS sequence"/>
</dbReference>
<dbReference type="GO" id="GO:0016787">
    <property type="term" value="F:hydrolase activity"/>
    <property type="evidence" value="ECO:0007669"/>
    <property type="project" value="UniProtKB-KW"/>
</dbReference>
<dbReference type="PANTHER" id="PTHR43606:SF7">
    <property type="entry name" value="PHOSPHATASE, PUTATIVE (AFU_ORTHOLOGUE AFUA_6G08710)-RELATED"/>
    <property type="match status" value="1"/>
</dbReference>
<dbReference type="Gene3D" id="3.60.21.70">
    <property type="entry name" value="PhoD-like phosphatase"/>
    <property type="match status" value="1"/>
</dbReference>
<dbReference type="RefSeq" id="WP_341407067.1">
    <property type="nucleotide sequence ID" value="NZ_JBBUKT010000010.1"/>
</dbReference>
<accession>A0ABU9B2U9</accession>
<protein>
    <submittedName>
        <fullName evidence="4">Alkaline phosphatase D family protein</fullName>
        <ecNumber evidence="4">3.1.-.-</ecNumber>
    </submittedName>
</protein>
<dbReference type="InterPro" id="IPR038607">
    <property type="entry name" value="PhoD-like_sf"/>
</dbReference>
<feature type="signal peptide" evidence="1">
    <location>
        <begin position="1"/>
        <end position="21"/>
    </location>
</feature>
<reference evidence="4 5" key="1">
    <citation type="submission" date="2024-04" db="EMBL/GenBank/DDBJ databases">
        <title>Luteolibacter sp. isolated from soil.</title>
        <authorList>
            <person name="An J."/>
        </authorList>
    </citation>
    <scope>NUCLEOTIDE SEQUENCE [LARGE SCALE GENOMIC DNA]</scope>
    <source>
        <strain evidence="4 5">Y139</strain>
    </source>
</reference>
<evidence type="ECO:0000313" key="5">
    <source>
        <dbReference type="Proteomes" id="UP001371305"/>
    </source>
</evidence>
<sequence length="556" mass="61546">MKTLRPFLLALLAFTALPTSAQLPFKIEDLYDPALAPFYHGVASGDPLPDGIILWTRVTPPGKSGFTMQRKVPVKWTMATDPALTQVVASGNTFATADTDYTVKVDVRGLTAGRTYYYGFESMGRASITGKTKTAPNVAVDQLKFAVISCANYEWGYFSGYDQIAKRTDLDAVINTGDSIYEYADNDTYSSPEIRDERVLFPRNETVTLKHYRKRYANYRLDPNLRHAHQQHPFITIWDDHEFANNAWRGGAENHNPRKEGSWKRRKAAAMQAYFEWMPIRESGTSIVRSLSYGPLMDLVLLDTRIEGRDIQIEDVNNPLLYAPDRTILGASQKEWLKTELSDSTATWKVLGNQVVFSEFNIGFTASLDPLVTGDFLENQFLDIWDGYPAERAELVDFLSTETIDNVVILTGDIHCSFAFEVANPAFGNPNYDPSTGAGAVAVEIVTPSLSAANFDEEIGEFFTGSVESIINSPFPGDGVNHNPHMKFADLDRHGYVVLSISPQQMQADYYYLASVLVPVTTESWGAGFTTAAGSHLLVPATSPAPPKAVQDVPAP</sequence>
<evidence type="ECO:0000259" key="3">
    <source>
        <dbReference type="Pfam" id="PF16655"/>
    </source>
</evidence>
<organism evidence="4 5">
    <name type="scientific">Luteolibacter soli</name>
    <dbReference type="NCBI Taxonomy" id="3135280"/>
    <lineage>
        <taxon>Bacteria</taxon>
        <taxon>Pseudomonadati</taxon>
        <taxon>Verrucomicrobiota</taxon>
        <taxon>Verrucomicrobiia</taxon>
        <taxon>Verrucomicrobiales</taxon>
        <taxon>Verrucomicrobiaceae</taxon>
        <taxon>Luteolibacter</taxon>
    </lineage>
</organism>
<name>A0ABU9B2U9_9BACT</name>
<dbReference type="InterPro" id="IPR032093">
    <property type="entry name" value="PhoD_N"/>
</dbReference>
<dbReference type="EMBL" id="JBBUKT010000010">
    <property type="protein sequence ID" value="MEK7953302.1"/>
    <property type="molecule type" value="Genomic_DNA"/>
</dbReference>
<dbReference type="InterPro" id="IPR029052">
    <property type="entry name" value="Metallo-depent_PP-like"/>
</dbReference>
<dbReference type="EC" id="3.1.-.-" evidence="4"/>
<feature type="domain" description="PhoD-like phosphatase metallophosphatase" evidence="2">
    <location>
        <begin position="145"/>
        <end position="510"/>
    </location>
</feature>
<dbReference type="SUPFAM" id="SSF56300">
    <property type="entry name" value="Metallo-dependent phosphatases"/>
    <property type="match status" value="1"/>
</dbReference>
<dbReference type="InterPro" id="IPR052900">
    <property type="entry name" value="Phospholipid_Metab_Enz"/>
</dbReference>
<evidence type="ECO:0000259" key="2">
    <source>
        <dbReference type="Pfam" id="PF09423"/>
    </source>
</evidence>
<evidence type="ECO:0000313" key="4">
    <source>
        <dbReference type="EMBL" id="MEK7953302.1"/>
    </source>
</evidence>
<keyword evidence="1" id="KW-0732">Signal</keyword>
<dbReference type="PANTHER" id="PTHR43606">
    <property type="entry name" value="PHOSPHATASE, PUTATIVE (AFU_ORTHOLOGUE AFUA_6G08710)-RELATED"/>
    <property type="match status" value="1"/>
</dbReference>
<feature type="chain" id="PRO_5047260575" evidence="1">
    <location>
        <begin position="22"/>
        <end position="556"/>
    </location>
</feature>
<dbReference type="Pfam" id="PF16655">
    <property type="entry name" value="PhoD_N"/>
    <property type="match status" value="1"/>
</dbReference>
<keyword evidence="5" id="KW-1185">Reference proteome</keyword>
<dbReference type="Gene3D" id="2.60.40.380">
    <property type="entry name" value="Purple acid phosphatase-like, N-terminal"/>
    <property type="match status" value="1"/>
</dbReference>
<proteinExistence type="predicted"/>
<dbReference type="InterPro" id="IPR018946">
    <property type="entry name" value="PhoD-like_MPP"/>
</dbReference>
<dbReference type="CDD" id="cd07389">
    <property type="entry name" value="MPP_PhoD"/>
    <property type="match status" value="1"/>
</dbReference>
<feature type="domain" description="Phospholipase D N-terminal" evidence="3">
    <location>
        <begin position="40"/>
        <end position="134"/>
    </location>
</feature>
<gene>
    <name evidence="4" type="ORF">WKV53_22500</name>
</gene>
<keyword evidence="4" id="KW-0378">Hydrolase</keyword>